<reference evidence="1" key="1">
    <citation type="submission" date="2015-06" db="EMBL/GenBank/DDBJ databases">
        <authorList>
            <person name="Joergensen T."/>
        </authorList>
    </citation>
    <scope>NUCLEOTIDE SEQUENCE</scope>
    <source>
        <strain evidence="1">RGFK0928</strain>
    </source>
</reference>
<evidence type="ECO:0000313" key="1">
    <source>
        <dbReference type="EMBL" id="CRY96112.1"/>
    </source>
</evidence>
<protein>
    <submittedName>
        <fullName evidence="1">Uncharacterized protein</fullName>
    </submittedName>
</protein>
<reference evidence="1" key="2">
    <citation type="submission" date="2015-07" db="EMBL/GenBank/DDBJ databases">
        <title>Plasmids, circular viruses and viroids from rat gut.</title>
        <authorList>
            <person name="Jorgensen T.J."/>
            <person name="Hansen M.A."/>
            <person name="Xu Z."/>
            <person name="Tabak M.A."/>
            <person name="Sorensen S.J."/>
            <person name="Hansen L.H."/>
        </authorList>
    </citation>
    <scope>NUCLEOTIDE SEQUENCE</scope>
    <source>
        <strain evidence="1">RGFK0928</strain>
    </source>
</reference>
<dbReference type="EMBL" id="LN853527">
    <property type="protein sequence ID" value="CRY96112.1"/>
    <property type="molecule type" value="Genomic_DNA"/>
</dbReference>
<organism evidence="1">
    <name type="scientific">uncultured prokaryote</name>
    <dbReference type="NCBI Taxonomy" id="198431"/>
    <lineage>
        <taxon>unclassified sequences</taxon>
        <taxon>environmental samples</taxon>
    </lineage>
</organism>
<accession>A0A0H5QJW6</accession>
<name>A0A0H5QJW6_9ZZZZ</name>
<proteinExistence type="predicted"/>
<dbReference type="AlphaFoldDB" id="A0A0H5QJW6"/>
<sequence>MPISFFRVRILGNFVSGEQWSINPTFSYTGNVSTIPDQTDMQDFAEGVRDGAQLPATALALLSSAGRVVGVRTEFYNTAGVLSRAAEALNTTPVAGTGTATNPSQSSVVVSLLTGIPGRRYRGRLYLPALAPAFNATTLRLTNTLPAQIATQMAAWMPLVASQWAGGDELDPVVVSQVGAVATPITTVKVGDVIDTQRRRRDQLIENYASAPVV</sequence>